<feature type="transmembrane region" description="Helical" evidence="2">
    <location>
        <begin position="178"/>
        <end position="198"/>
    </location>
</feature>
<dbReference type="PANTHER" id="PTHR42091:SF1">
    <property type="entry name" value="CONSERVED GLYCINE-RICH PROTEIN (AFU_ORTHOLOGUE AFUA_7G02440)"/>
    <property type="match status" value="1"/>
</dbReference>
<dbReference type="EMBL" id="JAVHNS010000011">
    <property type="protein sequence ID" value="KAK6340418.1"/>
    <property type="molecule type" value="Genomic_DNA"/>
</dbReference>
<feature type="domain" description="DUF7732" evidence="4">
    <location>
        <begin position="157"/>
        <end position="275"/>
    </location>
</feature>
<sequence length="308" mass="33206">MKYTAVFNVAATSLLLTASVSAIDPIADRAVAHPQPLANAEDVANRVHFRRAIKHEKPLENAEDVAQRLSFDKRSVFERAIKHTEPLPDAEDVSHRLTFDKRDVSKPIEAFKHLEKRKGGGGGGGKSSSGGSKSSSSGSGSKSSGNKKGYKTYGGRYSGGSSTGYKSGAKSPLGITPFLLPLAAIALIFPGLWLYAVYSYHYNTLYQYYNNSLNALQSVPVQCLCMQYSDCACDDNGNTTFIDELVALNQSNTTRFAVVDGVWTLLINGTVENGTGPAAGDEINAASSLNVLGYLWMVAFTIYMVYTM</sequence>
<dbReference type="PANTHER" id="PTHR42091">
    <property type="entry name" value="CONSERVED GLYCINE-RICH PROTEIN (AFU_ORTHOLOGUE AFUA_7G02440)"/>
    <property type="match status" value="1"/>
</dbReference>
<keyword evidence="2" id="KW-0472">Membrane</keyword>
<gene>
    <name evidence="5" type="ORF">TWF730_002176</name>
</gene>
<evidence type="ECO:0000313" key="5">
    <source>
        <dbReference type="EMBL" id="KAK6340418.1"/>
    </source>
</evidence>
<feature type="compositionally biased region" description="Low complexity" evidence="1">
    <location>
        <begin position="129"/>
        <end position="153"/>
    </location>
</feature>
<reference evidence="5 6" key="1">
    <citation type="submission" date="2019-10" db="EMBL/GenBank/DDBJ databases">
        <authorList>
            <person name="Palmer J.M."/>
        </authorList>
    </citation>
    <scope>NUCLEOTIDE SEQUENCE [LARGE SCALE GENOMIC DNA]</scope>
    <source>
        <strain evidence="5 6">TWF730</strain>
    </source>
</reference>
<feature type="chain" id="PRO_5043485729" description="DUF7732 domain-containing protein" evidence="3">
    <location>
        <begin position="23"/>
        <end position="308"/>
    </location>
</feature>
<dbReference type="Proteomes" id="UP001373714">
    <property type="component" value="Unassembled WGS sequence"/>
</dbReference>
<dbReference type="Pfam" id="PF24866">
    <property type="entry name" value="DUF7732"/>
    <property type="match status" value="1"/>
</dbReference>
<feature type="region of interest" description="Disordered" evidence="1">
    <location>
        <begin position="110"/>
        <end position="153"/>
    </location>
</feature>
<keyword evidence="2" id="KW-1133">Transmembrane helix</keyword>
<comment type="caution">
    <text evidence="5">The sequence shown here is derived from an EMBL/GenBank/DDBJ whole genome shotgun (WGS) entry which is preliminary data.</text>
</comment>
<evidence type="ECO:0000256" key="3">
    <source>
        <dbReference type="SAM" id="SignalP"/>
    </source>
</evidence>
<evidence type="ECO:0000256" key="1">
    <source>
        <dbReference type="SAM" id="MobiDB-lite"/>
    </source>
</evidence>
<keyword evidence="6" id="KW-1185">Reference proteome</keyword>
<feature type="signal peptide" evidence="3">
    <location>
        <begin position="1"/>
        <end position="22"/>
    </location>
</feature>
<dbReference type="InterPro" id="IPR056634">
    <property type="entry name" value="DUF7732"/>
</dbReference>
<evidence type="ECO:0000313" key="6">
    <source>
        <dbReference type="Proteomes" id="UP001373714"/>
    </source>
</evidence>
<organism evidence="5 6">
    <name type="scientific">Orbilia blumenaviensis</name>
    <dbReference type="NCBI Taxonomy" id="1796055"/>
    <lineage>
        <taxon>Eukaryota</taxon>
        <taxon>Fungi</taxon>
        <taxon>Dikarya</taxon>
        <taxon>Ascomycota</taxon>
        <taxon>Pezizomycotina</taxon>
        <taxon>Orbiliomycetes</taxon>
        <taxon>Orbiliales</taxon>
        <taxon>Orbiliaceae</taxon>
        <taxon>Orbilia</taxon>
    </lineage>
</organism>
<name>A0AAV9UD60_9PEZI</name>
<feature type="transmembrane region" description="Helical" evidence="2">
    <location>
        <begin position="289"/>
        <end position="306"/>
    </location>
</feature>
<keyword evidence="3" id="KW-0732">Signal</keyword>
<proteinExistence type="predicted"/>
<evidence type="ECO:0000256" key="2">
    <source>
        <dbReference type="SAM" id="Phobius"/>
    </source>
</evidence>
<protein>
    <recommendedName>
        <fullName evidence="4">DUF7732 domain-containing protein</fullName>
    </recommendedName>
</protein>
<evidence type="ECO:0000259" key="4">
    <source>
        <dbReference type="Pfam" id="PF24866"/>
    </source>
</evidence>
<accession>A0AAV9UD60</accession>
<dbReference type="AlphaFoldDB" id="A0AAV9UD60"/>
<keyword evidence="2" id="KW-0812">Transmembrane</keyword>